<proteinExistence type="inferred from homology"/>
<gene>
    <name evidence="10" type="primary">GSTM4_2</name>
    <name evidence="10" type="ORF">Ciccas_002592</name>
</gene>
<dbReference type="FunFam" id="1.20.1050.10:FF:000003">
    <property type="entry name" value="Glutathione S-transferase 2"/>
    <property type="match status" value="1"/>
</dbReference>
<dbReference type="Gene3D" id="1.20.1050.130">
    <property type="match status" value="1"/>
</dbReference>
<feature type="non-terminal residue" evidence="10">
    <location>
        <position position="1"/>
    </location>
</feature>
<evidence type="ECO:0000256" key="2">
    <source>
        <dbReference type="ARBA" id="ARBA00003701"/>
    </source>
</evidence>
<evidence type="ECO:0000256" key="1">
    <source>
        <dbReference type="ARBA" id="ARBA00002446"/>
    </source>
</evidence>
<feature type="domain" description="GST N-terminal" evidence="8">
    <location>
        <begin position="1"/>
        <end position="29"/>
    </location>
</feature>
<evidence type="ECO:0000256" key="4">
    <source>
        <dbReference type="ARBA" id="ARBA00011738"/>
    </source>
</evidence>
<dbReference type="EMBL" id="JBJKFK010000209">
    <property type="protein sequence ID" value="KAL3318735.1"/>
    <property type="molecule type" value="Genomic_DNA"/>
</dbReference>
<dbReference type="SUPFAM" id="SSF52833">
    <property type="entry name" value="Thioredoxin-like"/>
    <property type="match status" value="1"/>
</dbReference>
<evidence type="ECO:0000256" key="6">
    <source>
        <dbReference type="ARBA" id="ARBA00022679"/>
    </source>
</evidence>
<evidence type="ECO:0000256" key="7">
    <source>
        <dbReference type="ARBA" id="ARBA00047960"/>
    </source>
</evidence>
<dbReference type="PANTHER" id="PTHR11571:SF222">
    <property type="entry name" value="GLUTATHIONE TRANSFERASE"/>
    <property type="match status" value="1"/>
</dbReference>
<dbReference type="InterPro" id="IPR050213">
    <property type="entry name" value="GST_superfamily"/>
</dbReference>
<comment type="similarity">
    <text evidence="3">Belongs to the GST superfamily. Mu family.</text>
</comment>
<protein>
    <recommendedName>
        <fullName evidence="5">glutathione transferase</fullName>
        <ecNumber evidence="5">2.5.1.18</ecNumber>
    </recommendedName>
</protein>
<accession>A0ABD2QGS2</accession>
<keyword evidence="11" id="KW-1185">Reference proteome</keyword>
<reference evidence="10 11" key="1">
    <citation type="submission" date="2024-11" db="EMBL/GenBank/DDBJ databases">
        <title>Adaptive evolution of stress response genes in parasites aligns with host niche diversity.</title>
        <authorList>
            <person name="Hahn C."/>
            <person name="Resl P."/>
        </authorList>
    </citation>
    <scope>NUCLEOTIDE SEQUENCE [LARGE SCALE GENOMIC DNA]</scope>
    <source>
        <strain evidence="10">EGGRZ-B1_66</strain>
        <tissue evidence="10">Body</tissue>
    </source>
</reference>
<evidence type="ECO:0000256" key="5">
    <source>
        <dbReference type="ARBA" id="ARBA00012452"/>
    </source>
</evidence>
<dbReference type="SUPFAM" id="SSF47616">
    <property type="entry name" value="GST C-terminal domain-like"/>
    <property type="match status" value="1"/>
</dbReference>
<dbReference type="PANTHER" id="PTHR11571">
    <property type="entry name" value="GLUTATHIONE S-TRANSFERASE"/>
    <property type="match status" value="1"/>
</dbReference>
<comment type="function">
    <text evidence="2">Conjugation of reduced glutathione to a wide number of exogenous and endogenous hydrophobic electrophiles.</text>
</comment>
<feature type="domain" description="GST C-terminal" evidence="9">
    <location>
        <begin position="31"/>
        <end position="149"/>
    </location>
</feature>
<dbReference type="Pfam" id="PF02798">
    <property type="entry name" value="GST_N"/>
    <property type="match status" value="1"/>
</dbReference>
<comment type="caution">
    <text evidence="10">The sequence shown here is derived from an EMBL/GenBank/DDBJ whole genome shotgun (WGS) entry which is preliminary data.</text>
</comment>
<evidence type="ECO:0000259" key="9">
    <source>
        <dbReference type="PROSITE" id="PS50405"/>
    </source>
</evidence>
<dbReference type="PROSITE" id="PS50404">
    <property type="entry name" value="GST_NTER"/>
    <property type="match status" value="1"/>
</dbReference>
<comment type="subunit">
    <text evidence="4">Homodimer.</text>
</comment>
<dbReference type="AlphaFoldDB" id="A0ABD2QGS2"/>
<sequence length="161" mass="18613">LPYFIDGDFKLTETLAIIMYIAEKNGKGGCSIEERAILRMVYGRINDIRTGLVRICYSKDFDSLKPGYLESLPKSLSELAAYLEKHKWFSGKQPDYPDFNAYDLFDTLITFQHGCLNDYPKILEFMENFKVLPGVKEYLLSSSYMKWPFNNKIAMWGGDSE</sequence>
<dbReference type="PROSITE" id="PS50405">
    <property type="entry name" value="GST_CTER"/>
    <property type="match status" value="1"/>
</dbReference>
<evidence type="ECO:0000256" key="3">
    <source>
        <dbReference type="ARBA" id="ARBA00005861"/>
    </source>
</evidence>
<evidence type="ECO:0000313" key="10">
    <source>
        <dbReference type="EMBL" id="KAL3318735.1"/>
    </source>
</evidence>
<dbReference type="Proteomes" id="UP001626550">
    <property type="component" value="Unassembled WGS sequence"/>
</dbReference>
<dbReference type="EC" id="2.5.1.18" evidence="5"/>
<dbReference type="InterPro" id="IPR036282">
    <property type="entry name" value="Glutathione-S-Trfase_C_sf"/>
</dbReference>
<keyword evidence="6" id="KW-0808">Transferase</keyword>
<organism evidence="10 11">
    <name type="scientific">Cichlidogyrus casuarinus</name>
    <dbReference type="NCBI Taxonomy" id="1844966"/>
    <lineage>
        <taxon>Eukaryota</taxon>
        <taxon>Metazoa</taxon>
        <taxon>Spiralia</taxon>
        <taxon>Lophotrochozoa</taxon>
        <taxon>Platyhelminthes</taxon>
        <taxon>Monogenea</taxon>
        <taxon>Monopisthocotylea</taxon>
        <taxon>Dactylogyridea</taxon>
        <taxon>Ancyrocephalidae</taxon>
        <taxon>Cichlidogyrus</taxon>
    </lineage>
</organism>
<evidence type="ECO:0000313" key="11">
    <source>
        <dbReference type="Proteomes" id="UP001626550"/>
    </source>
</evidence>
<dbReference type="InterPro" id="IPR010987">
    <property type="entry name" value="Glutathione-S-Trfase_C-like"/>
</dbReference>
<dbReference type="InterPro" id="IPR004045">
    <property type="entry name" value="Glutathione_S-Trfase_N"/>
</dbReference>
<comment type="function">
    <text evidence="1">GST isoenzymes appear to play a central role in the parasite detoxification system. Other functions are also suspected including a role in increasing the solubility of haematin in the parasite gut.</text>
</comment>
<dbReference type="InterPro" id="IPR004046">
    <property type="entry name" value="GST_C"/>
</dbReference>
<comment type="catalytic activity">
    <reaction evidence="7">
        <text>RX + glutathione = an S-substituted glutathione + a halide anion + H(+)</text>
        <dbReference type="Rhea" id="RHEA:16437"/>
        <dbReference type="ChEBI" id="CHEBI:15378"/>
        <dbReference type="ChEBI" id="CHEBI:16042"/>
        <dbReference type="ChEBI" id="CHEBI:17792"/>
        <dbReference type="ChEBI" id="CHEBI:57925"/>
        <dbReference type="ChEBI" id="CHEBI:90779"/>
        <dbReference type="EC" id="2.5.1.18"/>
    </reaction>
</comment>
<name>A0ABD2QGS2_9PLAT</name>
<evidence type="ECO:0000259" key="8">
    <source>
        <dbReference type="PROSITE" id="PS50404"/>
    </source>
</evidence>
<dbReference type="Pfam" id="PF14497">
    <property type="entry name" value="GST_C_3"/>
    <property type="match status" value="1"/>
</dbReference>
<dbReference type="GO" id="GO:0004364">
    <property type="term" value="F:glutathione transferase activity"/>
    <property type="evidence" value="ECO:0007669"/>
    <property type="project" value="UniProtKB-EC"/>
</dbReference>
<dbReference type="InterPro" id="IPR036249">
    <property type="entry name" value="Thioredoxin-like_sf"/>
</dbReference>